<feature type="repeat" description="ANK" evidence="3">
    <location>
        <begin position="712"/>
        <end position="738"/>
    </location>
</feature>
<dbReference type="PANTHER" id="PTHR24198:SF165">
    <property type="entry name" value="ANKYRIN REPEAT-CONTAINING PROTEIN-RELATED"/>
    <property type="match status" value="1"/>
</dbReference>
<accession>A0AAD5LGM9</accession>
<dbReference type="PANTHER" id="PTHR24198">
    <property type="entry name" value="ANKYRIN REPEAT AND PROTEIN KINASE DOMAIN-CONTAINING PROTEIN"/>
    <property type="match status" value="1"/>
</dbReference>
<dbReference type="Gene3D" id="1.25.40.20">
    <property type="entry name" value="Ankyrin repeat-containing domain"/>
    <property type="match status" value="3"/>
</dbReference>
<proteinExistence type="predicted"/>
<organism evidence="5 6">
    <name type="scientific">Pythium insidiosum</name>
    <name type="common">Pythiosis disease agent</name>
    <dbReference type="NCBI Taxonomy" id="114742"/>
    <lineage>
        <taxon>Eukaryota</taxon>
        <taxon>Sar</taxon>
        <taxon>Stramenopiles</taxon>
        <taxon>Oomycota</taxon>
        <taxon>Peronosporomycetes</taxon>
        <taxon>Pythiales</taxon>
        <taxon>Pythiaceae</taxon>
        <taxon>Pythium</taxon>
    </lineage>
</organism>
<feature type="compositionally biased region" description="Low complexity" evidence="4">
    <location>
        <begin position="105"/>
        <end position="117"/>
    </location>
</feature>
<keyword evidence="1" id="KW-0677">Repeat</keyword>
<reference evidence="5" key="1">
    <citation type="submission" date="2021-12" db="EMBL/GenBank/DDBJ databases">
        <title>Prjna785345.</title>
        <authorList>
            <person name="Rujirawat T."/>
            <person name="Krajaejun T."/>
        </authorList>
    </citation>
    <scope>NUCLEOTIDE SEQUENCE</scope>
    <source>
        <strain evidence="5">Pi057C3</strain>
    </source>
</reference>
<dbReference type="SMART" id="SM00248">
    <property type="entry name" value="ANK"/>
    <property type="match status" value="10"/>
</dbReference>
<dbReference type="Pfam" id="PF00023">
    <property type="entry name" value="Ank"/>
    <property type="match status" value="1"/>
</dbReference>
<dbReference type="PROSITE" id="PS50297">
    <property type="entry name" value="ANK_REP_REGION"/>
    <property type="match status" value="1"/>
</dbReference>
<evidence type="ECO:0000313" key="6">
    <source>
        <dbReference type="Proteomes" id="UP001209570"/>
    </source>
</evidence>
<dbReference type="GO" id="GO:0005737">
    <property type="term" value="C:cytoplasm"/>
    <property type="evidence" value="ECO:0007669"/>
    <property type="project" value="TreeGrafter"/>
</dbReference>
<feature type="repeat" description="ANK" evidence="3">
    <location>
        <begin position="1155"/>
        <end position="1184"/>
    </location>
</feature>
<dbReference type="SUPFAM" id="SSF48403">
    <property type="entry name" value="Ankyrin repeat"/>
    <property type="match status" value="2"/>
</dbReference>
<feature type="region of interest" description="Disordered" evidence="4">
    <location>
        <begin position="1256"/>
        <end position="1285"/>
    </location>
</feature>
<feature type="region of interest" description="Disordered" evidence="4">
    <location>
        <begin position="1643"/>
        <end position="1674"/>
    </location>
</feature>
<evidence type="ECO:0000256" key="4">
    <source>
        <dbReference type="SAM" id="MobiDB-lite"/>
    </source>
</evidence>
<dbReference type="Pfam" id="PF12796">
    <property type="entry name" value="Ank_2"/>
    <property type="match status" value="1"/>
</dbReference>
<feature type="region of interest" description="Disordered" evidence="4">
    <location>
        <begin position="1592"/>
        <end position="1613"/>
    </location>
</feature>
<feature type="region of interest" description="Disordered" evidence="4">
    <location>
        <begin position="99"/>
        <end position="158"/>
    </location>
</feature>
<feature type="compositionally biased region" description="Low complexity" evidence="4">
    <location>
        <begin position="1306"/>
        <end position="1321"/>
    </location>
</feature>
<comment type="caution">
    <text evidence="5">The sequence shown here is derived from an EMBL/GenBank/DDBJ whole genome shotgun (WGS) entry which is preliminary data.</text>
</comment>
<feature type="region of interest" description="Disordered" evidence="4">
    <location>
        <begin position="1302"/>
        <end position="1396"/>
    </location>
</feature>
<dbReference type="InterPro" id="IPR002110">
    <property type="entry name" value="Ankyrin_rpt"/>
</dbReference>
<sequence length="1691" mass="180958">MAARRQRGRQLPSSTPSSTWTRRDLQHLVSACFPVYSDHKAFTRLWSHLVDACGHSAPDGVHLTDSAALLSALQLDTQQRLLKDSASVLQRPLSVSLASQHERAPSAASEPAASEAANELSVSTQSLHMGVGVTSPRLRPSSSLGAGGKPPSPPAGVLDDVFTTDVLKKSQNWLGRWRTRYLFLRWNELEMCTKNQSVSRQHSAGTSLAGAPGVLALPPPPQQRSASLGTVSLPSADAVAGAASSSSTSSSAVRSKRYALQNLMSIQLMQLSESDPAKRLAVNLHFKQPIQTPPSSAGSNSSASGSAGGGYTTKSLILASERGPDSLRYVVRQLATMALLQALVAGAPAQRIRMLLQAGASLDAGYASVPNLSNLGLLQLPAIFVLQIAVARHLQLAATSTPTDSSDSVLKELQGADPRCLLHWAFASRALFASDEYAQPSARGHAARRLLFRLWHDPSSSTPAISTDTHAWSLLMYLCWRGDLESVEHHLAFLQSAASAAQRPQFVRYLEHTNGAGDTAIHLAIKAASAAAVISPEHSTHGEEIALRLVDAAAAAMPCRETSAATDPVAVLLAGDASGETALHLALKARMWRLAERLLSLEAMDPAASDAFRNNALHLSIKVAAPSRLIAHIVSLGGGHGLQSPHSPRGLVVQRLIEERERLHNDTPLTLAIKAKRDDVVEFLLSEGHARADVDGVVWQRDAAAAAERLLDGESPLAAAIKTGQQRVALLLLQHGADYRRCAAAVLSLAIRFGMYGVAMDILARMETPQEANDGADERAAWRRQWVDPDSGELLLMLALRAQQLELAALLADAASKHVGASWMLSWRQDATNSTLLHALCLAATRYPSGIAAETNSHDDGQASPASPTASGSQRGRRRGKSRSDSDLFMEVALQAVHGGGVAPLPATDAELATQRAFHAYALENLVCRVVQCLGQQAAPVIMTPGYLAGQHRERGRRASCCKAESSPGTRIVGYSPLHLAACARQPELLVLLTAAVASDSPATCVNALQLHAPGSNETPLHAALLHGATENALTLLLSLQTHSSGCSRPSSLSSFEEGLLDSGDTLVHLASRYPRDHASLALLHELFSTGVYGNAWNSAGWAPLHVAIRHGGGARVVELFAAHQQDLNAWSERHVEIHCASTDANQSTATCPVTPLMCAIDCGNVEAARALVSRGADVRIVTPRNRLGLLHLAARRLAPGTSWPGVCRCQEPRDDMHPSRRELIDWLLSLETLRARRHVDALGMSTAEAIEALEKQRQEAAHAPSSPLVGSHRSPPLSTSERDDHEVVLAIKLVDLTAPSRAFQRSATTSPPRSPSTPTAGRRRPLTMPPRSSTPPRSPVRSPVCQPARSPPRTPVVVTKDFPRGRPASFVIGSKTGTSGARPGTRRGRSSERQLAATMATSPAMSMSPFHAPQRGLDETTLEFLQSEEKATLTLVAQQAKLEAQDWLKKRIGQKKLLSEARAQLQSLQRHRRTNSGNTVVLLDDSDRELVAALDHSLTSDLAATMSAGDDLLEHYKALAAKKFVDKHVSECVAEAKLEIEREKQHLLQTMGIYPGVLQESARPKGEDLMDRRLSRTGSLSGSMLLAMAPLSPTSRTFGGDDWSDTDSTGRGANGTFVDDNLTWLSTISSLRGSHLSSAFVSTSEPAGSRRQDGAPATRQDSPSRASDAVLSPLDRPSFVHVVESRRTLS</sequence>
<feature type="region of interest" description="Disordered" evidence="4">
    <location>
        <begin position="853"/>
        <end position="885"/>
    </location>
</feature>
<gene>
    <name evidence="5" type="ORF">P43SY_000895</name>
</gene>
<evidence type="ECO:0000256" key="3">
    <source>
        <dbReference type="PROSITE-ProRule" id="PRU00023"/>
    </source>
</evidence>
<dbReference type="InterPro" id="IPR036770">
    <property type="entry name" value="Ankyrin_rpt-contain_sf"/>
</dbReference>
<evidence type="ECO:0000313" key="5">
    <source>
        <dbReference type="EMBL" id="KAJ0397815.1"/>
    </source>
</evidence>
<evidence type="ECO:0000256" key="2">
    <source>
        <dbReference type="ARBA" id="ARBA00023043"/>
    </source>
</evidence>
<name>A0AAD5LGM9_PYTIN</name>
<keyword evidence="2 3" id="KW-0040">ANK repeat</keyword>
<dbReference type="Proteomes" id="UP001209570">
    <property type="component" value="Unassembled WGS sequence"/>
</dbReference>
<protein>
    <submittedName>
        <fullName evidence="5">Uncharacterized protein</fullName>
    </submittedName>
</protein>
<keyword evidence="6" id="KW-1185">Reference proteome</keyword>
<dbReference type="PROSITE" id="PS50088">
    <property type="entry name" value="ANK_REPEAT"/>
    <property type="match status" value="2"/>
</dbReference>
<evidence type="ECO:0000256" key="1">
    <source>
        <dbReference type="ARBA" id="ARBA00022737"/>
    </source>
</evidence>
<dbReference type="EMBL" id="JAKCXM010000237">
    <property type="protein sequence ID" value="KAJ0397815.1"/>
    <property type="molecule type" value="Genomic_DNA"/>
</dbReference>